<feature type="domain" description="Palmitoyltransferase DHHC" evidence="9">
    <location>
        <begin position="5"/>
        <end position="68"/>
    </location>
</feature>
<reference evidence="10" key="1">
    <citation type="submission" date="2014-11" db="EMBL/GenBank/DDBJ databases">
        <authorList>
            <person name="Otto D Thomas"/>
            <person name="Naeem Raeece"/>
        </authorList>
    </citation>
    <scope>NUCLEOTIDE SEQUENCE</scope>
</reference>
<evidence type="ECO:0000259" key="9">
    <source>
        <dbReference type="Pfam" id="PF01529"/>
    </source>
</evidence>
<feature type="compositionally biased region" description="Basic and acidic residues" evidence="8">
    <location>
        <begin position="291"/>
        <end position="300"/>
    </location>
</feature>
<feature type="transmembrane region" description="Helical" evidence="7">
    <location>
        <begin position="53"/>
        <end position="74"/>
    </location>
</feature>
<keyword evidence="2 7" id="KW-0808">Transferase</keyword>
<dbReference type="InterPro" id="IPR039859">
    <property type="entry name" value="PFA4/ZDH16/20/ERF2-like"/>
</dbReference>
<feature type="region of interest" description="Disordered" evidence="8">
    <location>
        <begin position="86"/>
        <end position="117"/>
    </location>
</feature>
<dbReference type="InterPro" id="IPR001594">
    <property type="entry name" value="Palmitoyltrfase_DHHC"/>
</dbReference>
<evidence type="ECO:0000256" key="5">
    <source>
        <dbReference type="ARBA" id="ARBA00023136"/>
    </source>
</evidence>
<evidence type="ECO:0000313" key="10">
    <source>
        <dbReference type="EMBL" id="CEM42112.1"/>
    </source>
</evidence>
<organism evidence="10">
    <name type="scientific">Chromera velia CCMP2878</name>
    <dbReference type="NCBI Taxonomy" id="1169474"/>
    <lineage>
        <taxon>Eukaryota</taxon>
        <taxon>Sar</taxon>
        <taxon>Alveolata</taxon>
        <taxon>Colpodellida</taxon>
        <taxon>Chromeraceae</taxon>
        <taxon>Chromera</taxon>
    </lineage>
</organism>
<dbReference type="PhylomeDB" id="A0A0G4HDL0"/>
<dbReference type="PANTHER" id="PTHR12246">
    <property type="entry name" value="PALMITOYLTRANSFERASE ZDHHC16"/>
    <property type="match status" value="1"/>
</dbReference>
<evidence type="ECO:0000256" key="4">
    <source>
        <dbReference type="ARBA" id="ARBA00022989"/>
    </source>
</evidence>
<dbReference type="GO" id="GO:0019706">
    <property type="term" value="F:protein-cysteine S-palmitoyltransferase activity"/>
    <property type="evidence" value="ECO:0007669"/>
    <property type="project" value="UniProtKB-EC"/>
</dbReference>
<dbReference type="AlphaFoldDB" id="A0A0G4HDL0"/>
<evidence type="ECO:0000256" key="6">
    <source>
        <dbReference type="ARBA" id="ARBA00023315"/>
    </source>
</evidence>
<feature type="transmembrane region" description="Helical" evidence="7">
    <location>
        <begin position="171"/>
        <end position="192"/>
    </location>
</feature>
<gene>
    <name evidence="10" type="ORF">Cvel_26513</name>
</gene>
<dbReference type="VEuPathDB" id="CryptoDB:Cvel_26513"/>
<keyword evidence="4 7" id="KW-1133">Transmembrane helix</keyword>
<sequence>MPPAKRCRKCKCPKPPRTHHCSTCNRCIFKMDHHCPWVNNCVGLRNQKHFLLFLFYVFLMCFLSIGLLGWKLVFCSRAGAIYPKRGRSSFPPNSSRRRGNPAAGRRAPPVVDVEGKGGEPVAVDVMKGEGEGGATASEVGPVSPASKQTASGGDEEDLDGTSMSDEERCNLGGAGVLCTVLVAFEALIFGLFTCIMFCDQTSGITSDETGIEYLKGRSATVAVMAGGKETWTSRQRTSYEAFLEVFGCHFGIDWFLPTPVRFKLKAEEQVDTPAGAAVAAAAAAAGPEGSALKEREREEGGAPSGSAEREDRDRAGGERDRLTMMVECIPWQHMETQPDGSRRGRNCKKVTGGLFRSEGV</sequence>
<dbReference type="EMBL" id="CDMZ01002380">
    <property type="protein sequence ID" value="CEM42112.1"/>
    <property type="molecule type" value="Genomic_DNA"/>
</dbReference>
<evidence type="ECO:0000256" key="1">
    <source>
        <dbReference type="ARBA" id="ARBA00004141"/>
    </source>
</evidence>
<dbReference type="GO" id="GO:0016020">
    <property type="term" value="C:membrane"/>
    <property type="evidence" value="ECO:0007669"/>
    <property type="project" value="UniProtKB-SubCell"/>
</dbReference>
<dbReference type="Pfam" id="PF01529">
    <property type="entry name" value="DHHC"/>
    <property type="match status" value="1"/>
</dbReference>
<evidence type="ECO:0000256" key="2">
    <source>
        <dbReference type="ARBA" id="ARBA00022679"/>
    </source>
</evidence>
<evidence type="ECO:0000256" key="7">
    <source>
        <dbReference type="RuleBase" id="RU079119"/>
    </source>
</evidence>
<comment type="domain">
    <text evidence="7">The DHHC domain is required for palmitoyltransferase activity.</text>
</comment>
<dbReference type="EC" id="2.3.1.225" evidence="7"/>
<evidence type="ECO:0000256" key="3">
    <source>
        <dbReference type="ARBA" id="ARBA00022692"/>
    </source>
</evidence>
<feature type="region of interest" description="Disordered" evidence="8">
    <location>
        <begin position="287"/>
        <end position="360"/>
    </location>
</feature>
<feature type="region of interest" description="Disordered" evidence="8">
    <location>
        <begin position="133"/>
        <end position="165"/>
    </location>
</feature>
<dbReference type="PROSITE" id="PS50216">
    <property type="entry name" value="DHHC"/>
    <property type="match status" value="1"/>
</dbReference>
<proteinExistence type="inferred from homology"/>
<keyword evidence="3 7" id="KW-0812">Transmembrane</keyword>
<keyword evidence="5 7" id="KW-0472">Membrane</keyword>
<evidence type="ECO:0000256" key="8">
    <source>
        <dbReference type="SAM" id="MobiDB-lite"/>
    </source>
</evidence>
<keyword evidence="6 7" id="KW-0012">Acyltransferase</keyword>
<feature type="compositionally biased region" description="Low complexity" evidence="8">
    <location>
        <begin position="88"/>
        <end position="109"/>
    </location>
</feature>
<protein>
    <recommendedName>
        <fullName evidence="7">Palmitoyltransferase</fullName>
        <ecNumber evidence="7">2.3.1.225</ecNumber>
    </recommendedName>
</protein>
<feature type="compositionally biased region" description="Basic and acidic residues" evidence="8">
    <location>
        <begin position="307"/>
        <end position="322"/>
    </location>
</feature>
<accession>A0A0G4HDL0</accession>
<comment type="subcellular location">
    <subcellularLocation>
        <location evidence="1">Membrane</location>
        <topology evidence="1">Multi-pass membrane protein</topology>
    </subcellularLocation>
</comment>
<comment type="catalytic activity">
    <reaction evidence="7">
        <text>L-cysteinyl-[protein] + hexadecanoyl-CoA = S-hexadecanoyl-L-cysteinyl-[protein] + CoA</text>
        <dbReference type="Rhea" id="RHEA:36683"/>
        <dbReference type="Rhea" id="RHEA-COMP:10131"/>
        <dbReference type="Rhea" id="RHEA-COMP:11032"/>
        <dbReference type="ChEBI" id="CHEBI:29950"/>
        <dbReference type="ChEBI" id="CHEBI:57287"/>
        <dbReference type="ChEBI" id="CHEBI:57379"/>
        <dbReference type="ChEBI" id="CHEBI:74151"/>
        <dbReference type="EC" id="2.3.1.225"/>
    </reaction>
</comment>
<comment type="similarity">
    <text evidence="7">Belongs to the DHHC palmitoyltransferase family.</text>
</comment>
<name>A0A0G4HDL0_9ALVE</name>